<dbReference type="AlphaFoldDB" id="A0A4U5PGL8"/>
<evidence type="ECO:0000313" key="6">
    <source>
        <dbReference type="Proteomes" id="UP000298663"/>
    </source>
</evidence>
<comment type="caution">
    <text evidence="5">The sequence shown here is derived from an EMBL/GenBank/DDBJ whole genome shotgun (WGS) entry which is preliminary data.</text>
</comment>
<dbReference type="CDD" id="cd00024">
    <property type="entry name" value="CD_CSD"/>
    <property type="match status" value="1"/>
</dbReference>
<dbReference type="OrthoDB" id="10037608at2759"/>
<evidence type="ECO:0000259" key="4">
    <source>
        <dbReference type="PROSITE" id="PS50013"/>
    </source>
</evidence>
<feature type="compositionally biased region" description="Polar residues" evidence="3">
    <location>
        <begin position="108"/>
        <end position="125"/>
    </location>
</feature>
<keyword evidence="6" id="KW-1185">Reference proteome</keyword>
<dbReference type="Proteomes" id="UP000298663">
    <property type="component" value="Unassembled WGS sequence"/>
</dbReference>
<feature type="compositionally biased region" description="Low complexity" evidence="3">
    <location>
        <begin position="94"/>
        <end position="107"/>
    </location>
</feature>
<comment type="subcellular location">
    <subcellularLocation>
        <location evidence="1">Nucleus</location>
    </subcellularLocation>
</comment>
<protein>
    <recommendedName>
        <fullName evidence="4">Chromo domain-containing protein</fullName>
    </recommendedName>
</protein>
<dbReference type="GO" id="GO:0005634">
    <property type="term" value="C:nucleus"/>
    <property type="evidence" value="ECO:0007669"/>
    <property type="project" value="UniProtKB-SubCell"/>
</dbReference>
<feature type="compositionally biased region" description="Basic residues" evidence="3">
    <location>
        <begin position="184"/>
        <end position="195"/>
    </location>
</feature>
<dbReference type="PROSITE" id="PS50013">
    <property type="entry name" value="CHROMO_2"/>
    <property type="match status" value="1"/>
</dbReference>
<dbReference type="InterPro" id="IPR016197">
    <property type="entry name" value="Chromo-like_dom_sf"/>
</dbReference>
<accession>A0A4U5PGL8</accession>
<sequence length="495" mass="55763">MEPPNSGDYPTYATLKPMSLDSAPVVIFSQPFFDAQPVEPEIQPGQPDPRDQQLDPYQSYNDGESTGDFLRRVLSSLAVSPVPKPVEAADKSLVDYSDSSRSISPTSTHQISGAATPTMPQGESTENSEGDQAETASIPDSSRSESIEYIDLPSEDGSTPMPTEEAFPFLEENFQPEPTPPERKRGRGRPRKKPMPKLMIGEDEAFEVEEIQNVMFCHNEKKKLYLVKWKNFSDADRTWEPIDGLIYAQDALEAFRTSDRGRTREVEADLESKQTDGGFQNTPIRMSASPTRPSGSQGIFKDLKDEPVENVPKRRLPCMSASPTRPSGSQSIFKDLKDEPVEKVPKRRLSCMSASPSCPSGSKIQKYVSDDEEKEHEPKEEPKEWAIGRMAVKSGSKAVQQQKKKMFKSREHTPSKPFISAASSSRKRYVHHDEEERRLRPRVAKMKIKNVKRDIHGDCLYTVQFENQTQRCLLTRQEVFAIDSEQVVAFLEDLL</sequence>
<feature type="region of interest" description="Disordered" evidence="3">
    <location>
        <begin position="265"/>
        <end position="301"/>
    </location>
</feature>
<reference evidence="5 6" key="2">
    <citation type="journal article" date="2019" name="G3 (Bethesda)">
        <title>Hybrid Assembly of the Genome of the Entomopathogenic Nematode Steinernema carpocapsae Identifies the X-Chromosome.</title>
        <authorList>
            <person name="Serra L."/>
            <person name="Macchietto M."/>
            <person name="Macias-Munoz A."/>
            <person name="McGill C.J."/>
            <person name="Rodriguez I.M."/>
            <person name="Rodriguez B."/>
            <person name="Murad R."/>
            <person name="Mortazavi A."/>
        </authorList>
    </citation>
    <scope>NUCLEOTIDE SEQUENCE [LARGE SCALE GENOMIC DNA]</scope>
    <source>
        <strain evidence="5 6">ALL</strain>
    </source>
</reference>
<evidence type="ECO:0000256" key="3">
    <source>
        <dbReference type="SAM" id="MobiDB-lite"/>
    </source>
</evidence>
<gene>
    <name evidence="5" type="ORF">L596_009421</name>
</gene>
<feature type="compositionally biased region" description="Basic and acidic residues" evidence="3">
    <location>
        <begin position="265"/>
        <end position="274"/>
    </location>
</feature>
<proteinExistence type="predicted"/>
<evidence type="ECO:0000313" key="5">
    <source>
        <dbReference type="EMBL" id="TKR95224.1"/>
    </source>
</evidence>
<dbReference type="InterPro" id="IPR023780">
    <property type="entry name" value="Chromo_domain"/>
</dbReference>
<feature type="compositionally biased region" description="Polar residues" evidence="3">
    <location>
        <begin position="352"/>
        <end position="363"/>
    </location>
</feature>
<dbReference type="SUPFAM" id="SSF54160">
    <property type="entry name" value="Chromo domain-like"/>
    <property type="match status" value="1"/>
</dbReference>
<feature type="compositionally biased region" description="Polar residues" evidence="3">
    <location>
        <begin position="55"/>
        <end position="64"/>
    </location>
</feature>
<name>A0A4U5PGL8_STECR</name>
<evidence type="ECO:0000256" key="2">
    <source>
        <dbReference type="ARBA" id="ARBA00023242"/>
    </source>
</evidence>
<evidence type="ECO:0000256" key="1">
    <source>
        <dbReference type="ARBA" id="ARBA00004123"/>
    </source>
</evidence>
<feature type="domain" description="Chromo" evidence="4">
    <location>
        <begin position="206"/>
        <end position="267"/>
    </location>
</feature>
<dbReference type="Gene3D" id="2.40.50.40">
    <property type="match status" value="1"/>
</dbReference>
<feature type="region of interest" description="Disordered" evidence="3">
    <location>
        <begin position="80"/>
        <end position="196"/>
    </location>
</feature>
<reference evidence="5 6" key="1">
    <citation type="journal article" date="2015" name="Genome Biol.">
        <title>Comparative genomics of Steinernema reveals deeply conserved gene regulatory networks.</title>
        <authorList>
            <person name="Dillman A.R."/>
            <person name="Macchietto M."/>
            <person name="Porter C.F."/>
            <person name="Rogers A."/>
            <person name="Williams B."/>
            <person name="Antoshechkin I."/>
            <person name="Lee M.M."/>
            <person name="Goodwin Z."/>
            <person name="Lu X."/>
            <person name="Lewis E.E."/>
            <person name="Goodrich-Blair H."/>
            <person name="Stock S.P."/>
            <person name="Adams B.J."/>
            <person name="Sternberg P.W."/>
            <person name="Mortazavi A."/>
        </authorList>
    </citation>
    <scope>NUCLEOTIDE SEQUENCE [LARGE SCALE GENOMIC DNA]</scope>
    <source>
        <strain evidence="5 6">ALL</strain>
    </source>
</reference>
<dbReference type="SMART" id="SM00298">
    <property type="entry name" value="CHROMO"/>
    <property type="match status" value="1"/>
</dbReference>
<feature type="region of interest" description="Disordered" evidence="3">
    <location>
        <begin position="32"/>
        <end position="67"/>
    </location>
</feature>
<organism evidence="5 6">
    <name type="scientific">Steinernema carpocapsae</name>
    <name type="common">Entomopathogenic nematode</name>
    <dbReference type="NCBI Taxonomy" id="34508"/>
    <lineage>
        <taxon>Eukaryota</taxon>
        <taxon>Metazoa</taxon>
        <taxon>Ecdysozoa</taxon>
        <taxon>Nematoda</taxon>
        <taxon>Chromadorea</taxon>
        <taxon>Rhabditida</taxon>
        <taxon>Tylenchina</taxon>
        <taxon>Panagrolaimomorpha</taxon>
        <taxon>Strongyloidoidea</taxon>
        <taxon>Steinernematidae</taxon>
        <taxon>Steinernema</taxon>
    </lineage>
</organism>
<feature type="compositionally biased region" description="Polar residues" evidence="3">
    <location>
        <begin position="275"/>
        <end position="297"/>
    </location>
</feature>
<dbReference type="Pfam" id="PF00385">
    <property type="entry name" value="Chromo"/>
    <property type="match status" value="1"/>
</dbReference>
<feature type="region of interest" description="Disordered" evidence="3">
    <location>
        <begin position="347"/>
        <end position="383"/>
    </location>
</feature>
<dbReference type="EMBL" id="AZBU02000002">
    <property type="protein sequence ID" value="TKR95224.1"/>
    <property type="molecule type" value="Genomic_DNA"/>
</dbReference>
<keyword evidence="2" id="KW-0539">Nucleus</keyword>
<dbReference type="InterPro" id="IPR023779">
    <property type="entry name" value="Chromodomain_CS"/>
</dbReference>
<dbReference type="InterPro" id="IPR000953">
    <property type="entry name" value="Chromo/chromo_shadow_dom"/>
</dbReference>
<feature type="region of interest" description="Disordered" evidence="3">
    <location>
        <begin position="406"/>
        <end position="433"/>
    </location>
</feature>
<dbReference type="PROSITE" id="PS00598">
    <property type="entry name" value="CHROMO_1"/>
    <property type="match status" value="1"/>
</dbReference>